<proteinExistence type="predicted"/>
<reference evidence="2" key="1">
    <citation type="submission" date="2021-12" db="EMBL/GenBank/DDBJ databases">
        <authorList>
            <person name="Veyrier F.J."/>
        </authorList>
    </citation>
    <scope>NUCLEOTIDE SEQUENCE</scope>
    <source>
        <strain evidence="2">17694</strain>
    </source>
</reference>
<reference evidence="2" key="2">
    <citation type="journal article" date="2022" name="Res Sq">
        <title>Evolution of multicellular longitudinally dividing oral cavity symbionts (Neisseriaceae).</title>
        <authorList>
            <person name="Nyongesa S."/>
            <person name="Weber P."/>
            <person name="Bernet E."/>
            <person name="Pullido F."/>
            <person name="Nieckarz M."/>
            <person name="Delaby M."/>
            <person name="Nieves C."/>
            <person name="Viehboeck T."/>
            <person name="Krause N."/>
            <person name="Rivera-Millot A."/>
            <person name="Nakamura A."/>
            <person name="Vischer N."/>
            <person name="VanNieuwenhze M."/>
            <person name="Brun Y."/>
            <person name="Cava F."/>
            <person name="Bulgheresi S."/>
            <person name="Veyrier F."/>
        </authorList>
    </citation>
    <scope>NUCLEOTIDE SEQUENCE</scope>
    <source>
        <strain evidence="2">17694</strain>
    </source>
</reference>
<gene>
    <name evidence="2" type="ORF">LVJ77_00480</name>
</gene>
<evidence type="ECO:0000313" key="3">
    <source>
        <dbReference type="Proteomes" id="UP000831534"/>
    </source>
</evidence>
<dbReference type="Proteomes" id="UP000831534">
    <property type="component" value="Chromosome"/>
</dbReference>
<organism evidence="2 3">
    <name type="scientific">Conchiformibius kuhniae</name>
    <dbReference type="NCBI Taxonomy" id="211502"/>
    <lineage>
        <taxon>Bacteria</taxon>
        <taxon>Pseudomonadati</taxon>
        <taxon>Pseudomonadota</taxon>
        <taxon>Betaproteobacteria</taxon>
        <taxon>Neisseriales</taxon>
        <taxon>Neisseriaceae</taxon>
        <taxon>Conchiformibius</taxon>
    </lineage>
</organism>
<feature type="region of interest" description="Disordered" evidence="1">
    <location>
        <begin position="36"/>
        <end position="55"/>
    </location>
</feature>
<protein>
    <submittedName>
        <fullName evidence="2">Uncharacterized protein</fullName>
    </submittedName>
</protein>
<dbReference type="EMBL" id="CP091521">
    <property type="protein sequence ID" value="UOP04886.1"/>
    <property type="molecule type" value="Genomic_DNA"/>
</dbReference>
<dbReference type="AlphaFoldDB" id="A0A8T9MWQ6"/>
<feature type="region of interest" description="Disordered" evidence="1">
    <location>
        <begin position="80"/>
        <end position="105"/>
    </location>
</feature>
<evidence type="ECO:0000256" key="1">
    <source>
        <dbReference type="SAM" id="MobiDB-lite"/>
    </source>
</evidence>
<sequence>MAAGGGAAVENVAYGVAVCGADAFEQDFGASTRWVGATYNSNQPRPSGSGTSGRSVSAASLSASAALSAAKTSASSAAGAAWAMPHASSHSRAGRTKRNIMDGFQ</sequence>
<keyword evidence="3" id="KW-1185">Reference proteome</keyword>
<name>A0A8T9MWQ6_9NEIS</name>
<accession>A0A8T9MWQ6</accession>
<evidence type="ECO:0000313" key="2">
    <source>
        <dbReference type="EMBL" id="UOP04886.1"/>
    </source>
</evidence>
<feature type="compositionally biased region" description="Low complexity" evidence="1">
    <location>
        <begin position="44"/>
        <end position="55"/>
    </location>
</feature>